<evidence type="ECO:0000256" key="4">
    <source>
        <dbReference type="ARBA" id="ARBA00022692"/>
    </source>
</evidence>
<dbReference type="PATRIC" id="fig|46224.3.peg.2982"/>
<comment type="caution">
    <text evidence="7">The sequence shown here is derived from an EMBL/GenBank/DDBJ whole genome shotgun (WGS) entry which is preliminary data.</text>
</comment>
<dbReference type="EMBL" id="LQYN01000051">
    <property type="protein sequence ID" value="KYD06627.1"/>
    <property type="molecule type" value="Genomic_DNA"/>
</dbReference>
<dbReference type="GeneID" id="62498131"/>
<dbReference type="PROSITE" id="PS50850">
    <property type="entry name" value="MFS"/>
    <property type="match status" value="1"/>
</dbReference>
<keyword evidence="2" id="KW-0813">Transport</keyword>
<name>A0A150L2Q2_9BACI</name>
<dbReference type="PROSITE" id="PS00217">
    <property type="entry name" value="SUGAR_TRANSPORT_2"/>
    <property type="match status" value="1"/>
</dbReference>
<dbReference type="PANTHER" id="PTHR43045:SF1">
    <property type="entry name" value="SHIKIMATE TRANSPORTER"/>
    <property type="match status" value="1"/>
</dbReference>
<dbReference type="InterPro" id="IPR020846">
    <property type="entry name" value="MFS_dom"/>
</dbReference>
<dbReference type="Pfam" id="PF07690">
    <property type="entry name" value="MFS_1"/>
    <property type="match status" value="1"/>
</dbReference>
<dbReference type="Gene3D" id="1.20.1250.20">
    <property type="entry name" value="MFS general substrate transporter like domains"/>
    <property type="match status" value="2"/>
</dbReference>
<dbReference type="AlphaFoldDB" id="A0A150L2Q2"/>
<dbReference type="InterPro" id="IPR036259">
    <property type="entry name" value="MFS_trans_sf"/>
</dbReference>
<dbReference type="Proteomes" id="UP000075666">
    <property type="component" value="Unassembled WGS sequence"/>
</dbReference>
<protein>
    <submittedName>
        <fullName evidence="7">Uncharacterized protein</fullName>
    </submittedName>
</protein>
<evidence type="ECO:0000256" key="5">
    <source>
        <dbReference type="ARBA" id="ARBA00022989"/>
    </source>
</evidence>
<keyword evidence="6" id="KW-0472">Membrane</keyword>
<keyword evidence="8" id="KW-1185">Reference proteome</keyword>
<comment type="subcellular location">
    <subcellularLocation>
        <location evidence="1">Cell membrane</location>
        <topology evidence="1">Multi-pass membrane protein</topology>
    </subcellularLocation>
</comment>
<proteinExistence type="predicted"/>
<reference evidence="7 8" key="1">
    <citation type="submission" date="2016-01" db="EMBL/GenBank/DDBJ databases">
        <title>Genome Sequences of Twelve Sporeforming Bacillus Species Isolated from Foods.</title>
        <authorList>
            <person name="Berendsen E.M."/>
            <person name="Wells-Bennik M.H."/>
            <person name="Krawcyk A.O."/>
            <person name="De Jong A."/>
            <person name="Holsappel S."/>
            <person name="Eijlander R.T."/>
            <person name="Kuipers O.P."/>
        </authorList>
    </citation>
    <scope>NUCLEOTIDE SEQUENCE [LARGE SCALE GENOMIC DNA]</scope>
    <source>
        <strain evidence="7 8">B4102</strain>
    </source>
</reference>
<keyword evidence="4" id="KW-0812">Transmembrane</keyword>
<dbReference type="RefSeq" id="WP_066231327.1">
    <property type="nucleotide sequence ID" value="NZ_JARMRX010000044.1"/>
</dbReference>
<dbReference type="OrthoDB" id="9783227at2"/>
<evidence type="ECO:0000256" key="2">
    <source>
        <dbReference type="ARBA" id="ARBA00022448"/>
    </source>
</evidence>
<keyword evidence="5" id="KW-1133">Transmembrane helix</keyword>
<evidence type="ECO:0000256" key="3">
    <source>
        <dbReference type="ARBA" id="ARBA00022475"/>
    </source>
</evidence>
<accession>A0A150L2Q2</accession>
<dbReference type="CDD" id="cd17369">
    <property type="entry name" value="MFS_ShiA_like"/>
    <property type="match status" value="1"/>
</dbReference>
<evidence type="ECO:0000313" key="8">
    <source>
        <dbReference type="Proteomes" id="UP000075666"/>
    </source>
</evidence>
<dbReference type="GO" id="GO:0022857">
    <property type="term" value="F:transmembrane transporter activity"/>
    <property type="evidence" value="ECO:0007669"/>
    <property type="project" value="InterPro"/>
</dbReference>
<dbReference type="InterPro" id="IPR005829">
    <property type="entry name" value="Sugar_transporter_CS"/>
</dbReference>
<dbReference type="PANTHER" id="PTHR43045">
    <property type="entry name" value="SHIKIMATE TRANSPORTER"/>
    <property type="match status" value="1"/>
</dbReference>
<sequence length="439" mass="48051">MNKIRENTVHNTANDTQIDRSKQQKIAGISSVLGSTIEWYDFFLYGTMAAIIFPQLFFPEQDPYVATLLTFSTYAVGYVARPIGGILFGHLGDKIGRKVSLVATLILMGVMTLLVGLLPGYNQIGLWAPIIVTVLRFLQGIAIGGEWPGSVLISMEWGTKKNRGFMAALPQIGVPLGLILGTAVTSLFITVSGDSFQTWGWRVPFILSIFLVIIGLVIRFNLLETPSFKKALEEKELPKLPFVSVFKHYPKQVISGVFSNVSSDIAFGVFAFYTTTYGIKFLGLDKSIFVNATLVGAVIAVFAISLFGYLSDKISPKKILGFGNILLILWALPYFYLLNTKSTGLIFLAIIIAFIIHSIMWAPLAPVIAASFPAHLRFSGSAITFMFRGLIGGGVAPLISTYLLNKFDTGYAISGYIIIAAVIALIALKFVDVKYHKED</sequence>
<keyword evidence="3" id="KW-1003">Cell membrane</keyword>
<dbReference type="SUPFAM" id="SSF103473">
    <property type="entry name" value="MFS general substrate transporter"/>
    <property type="match status" value="1"/>
</dbReference>
<dbReference type="InterPro" id="IPR011701">
    <property type="entry name" value="MFS"/>
</dbReference>
<gene>
    <name evidence="7" type="ORF">B4102_3012</name>
</gene>
<dbReference type="STRING" id="46224.B4102_3012"/>
<evidence type="ECO:0000256" key="1">
    <source>
        <dbReference type="ARBA" id="ARBA00004651"/>
    </source>
</evidence>
<dbReference type="GO" id="GO:0005886">
    <property type="term" value="C:plasma membrane"/>
    <property type="evidence" value="ECO:0007669"/>
    <property type="project" value="UniProtKB-SubCell"/>
</dbReference>
<organism evidence="7 8">
    <name type="scientific">Heyndrickxia sporothermodurans</name>
    <dbReference type="NCBI Taxonomy" id="46224"/>
    <lineage>
        <taxon>Bacteria</taxon>
        <taxon>Bacillati</taxon>
        <taxon>Bacillota</taxon>
        <taxon>Bacilli</taxon>
        <taxon>Bacillales</taxon>
        <taxon>Bacillaceae</taxon>
        <taxon>Heyndrickxia</taxon>
    </lineage>
</organism>
<evidence type="ECO:0000256" key="6">
    <source>
        <dbReference type="ARBA" id="ARBA00023136"/>
    </source>
</evidence>
<evidence type="ECO:0000313" key="7">
    <source>
        <dbReference type="EMBL" id="KYD06627.1"/>
    </source>
</evidence>